<reference evidence="1 2" key="1">
    <citation type="submission" date="2023-08" db="EMBL/GenBank/DDBJ databases">
        <title>A Necator americanus chromosomal reference genome.</title>
        <authorList>
            <person name="Ilik V."/>
            <person name="Petrzelkova K.J."/>
            <person name="Pardy F."/>
            <person name="Fuh T."/>
            <person name="Niatou-Singa F.S."/>
            <person name="Gouil Q."/>
            <person name="Baker L."/>
            <person name="Ritchie M.E."/>
            <person name="Jex A.R."/>
            <person name="Gazzola D."/>
            <person name="Li H."/>
            <person name="Toshio Fujiwara R."/>
            <person name="Zhan B."/>
            <person name="Aroian R.V."/>
            <person name="Pafco B."/>
            <person name="Schwarz E.M."/>
        </authorList>
    </citation>
    <scope>NUCLEOTIDE SEQUENCE [LARGE SCALE GENOMIC DNA]</scope>
    <source>
        <strain evidence="1 2">Aroian</strain>
        <tissue evidence="1">Whole animal</tissue>
    </source>
</reference>
<dbReference type="PANTHER" id="PTHR47331">
    <property type="entry name" value="PHD-TYPE DOMAIN-CONTAINING PROTEIN"/>
    <property type="match status" value="1"/>
</dbReference>
<sequence length="173" mass="19963">MSKKAKSKSYALPHFPIHPKQRVTKPQYPFQRSGMDYMGPFNFRIDNLTTSKYWIILITCLNTRAIFTEIVTSMSTAALLHVIRRFVATNGFPQWMICDNAKVFKTLDDLQSQLFRKQPEDKNVMDYCANNKISFHSIASHSPLQGGFTKEWWEFSKQLTGTPSKTTSSISKR</sequence>
<comment type="caution">
    <text evidence="1">The sequence shown here is derived from an EMBL/GenBank/DDBJ whole genome shotgun (WGS) entry which is preliminary data.</text>
</comment>
<dbReference type="GO" id="GO:0003676">
    <property type="term" value="F:nucleic acid binding"/>
    <property type="evidence" value="ECO:0007669"/>
    <property type="project" value="InterPro"/>
</dbReference>
<keyword evidence="2" id="KW-1185">Reference proteome</keyword>
<dbReference type="SUPFAM" id="SSF53098">
    <property type="entry name" value="Ribonuclease H-like"/>
    <property type="match status" value="1"/>
</dbReference>
<dbReference type="Gene3D" id="3.30.420.10">
    <property type="entry name" value="Ribonuclease H-like superfamily/Ribonuclease H"/>
    <property type="match status" value="1"/>
</dbReference>
<evidence type="ECO:0000313" key="2">
    <source>
        <dbReference type="Proteomes" id="UP001303046"/>
    </source>
</evidence>
<dbReference type="KEGG" id="nai:NECAME_15545"/>
<organism evidence="1 2">
    <name type="scientific">Necator americanus</name>
    <name type="common">Human hookworm</name>
    <dbReference type="NCBI Taxonomy" id="51031"/>
    <lineage>
        <taxon>Eukaryota</taxon>
        <taxon>Metazoa</taxon>
        <taxon>Ecdysozoa</taxon>
        <taxon>Nematoda</taxon>
        <taxon>Chromadorea</taxon>
        <taxon>Rhabditida</taxon>
        <taxon>Rhabditina</taxon>
        <taxon>Rhabditomorpha</taxon>
        <taxon>Strongyloidea</taxon>
        <taxon>Ancylostomatidae</taxon>
        <taxon>Bunostominae</taxon>
        <taxon>Necator</taxon>
    </lineage>
</organism>
<name>A0ABR1BW85_NECAM</name>
<dbReference type="Proteomes" id="UP001303046">
    <property type="component" value="Unassembled WGS sequence"/>
</dbReference>
<evidence type="ECO:0000313" key="1">
    <source>
        <dbReference type="EMBL" id="KAK6730642.1"/>
    </source>
</evidence>
<dbReference type="InterPro" id="IPR012337">
    <property type="entry name" value="RNaseH-like_sf"/>
</dbReference>
<dbReference type="EMBL" id="JAVFWL010000001">
    <property type="protein sequence ID" value="KAK6730642.1"/>
    <property type="molecule type" value="Genomic_DNA"/>
</dbReference>
<proteinExistence type="predicted"/>
<protein>
    <submittedName>
        <fullName evidence="1">Uncharacterized protein</fullName>
    </submittedName>
</protein>
<gene>
    <name evidence="1" type="primary">Necator_chrI.g3364</name>
    <name evidence="1" type="ORF">RB195_007235</name>
</gene>
<accession>A0ABR1BW85</accession>
<dbReference type="InterPro" id="IPR036397">
    <property type="entry name" value="RNaseH_sf"/>
</dbReference>
<dbReference type="PANTHER" id="PTHR47331:SF2">
    <property type="match status" value="1"/>
</dbReference>